<evidence type="ECO:0000256" key="1">
    <source>
        <dbReference type="ARBA" id="ARBA00022737"/>
    </source>
</evidence>
<sequence length="370" mass="42829">MDEVGTPVKWERLGDTKWYKVTTSANRTYYYNRASKESRWERPDVGVPEAPPEPAPQEPPAAAQRETENTVDAIAGYKALIKRLNLKPTDTFDSAMPRLVFDENFKRIPQEQRRRLFDKLRRELLKESSRSIREISKEYMASDAGTRCDPQKPTDKDGDKPLKEGQTVKEGTKRHIPGPPVDRSAERATIKRKQQHVHSSKDAMASEMARTAFLSLLHEKVKMPFANGEVQPMDEFFIEGDPRSQSPYLHDREGIYLEFVSEFLESRIALFEEKLASLGSNNLLDTLDEVIDILGPRLFGQLPRDRLRSCLRRWRHSTENELKDSFNVLLWTTLYYAEGTPESRLPQAIEQIHKDKRELADEHRNSRAEY</sequence>
<feature type="compositionally biased region" description="Pro residues" evidence="2">
    <location>
        <begin position="49"/>
        <end position="59"/>
    </location>
</feature>
<feature type="compositionally biased region" description="Basic and acidic residues" evidence="2">
    <location>
        <begin position="149"/>
        <end position="173"/>
    </location>
</feature>
<dbReference type="InterPro" id="IPR036517">
    <property type="entry name" value="FF_domain_sf"/>
</dbReference>
<organism evidence="4 5">
    <name type="scientific">Babesia gibsoni</name>
    <dbReference type="NCBI Taxonomy" id="33632"/>
    <lineage>
        <taxon>Eukaryota</taxon>
        <taxon>Sar</taxon>
        <taxon>Alveolata</taxon>
        <taxon>Apicomplexa</taxon>
        <taxon>Aconoidasida</taxon>
        <taxon>Piroplasmida</taxon>
        <taxon>Babesiidae</taxon>
        <taxon>Babesia</taxon>
    </lineage>
</organism>
<proteinExistence type="predicted"/>
<dbReference type="PANTHER" id="PTHR15377">
    <property type="entry name" value="TRANSCRIPTION ELONGATION REGULATOR 1"/>
    <property type="match status" value="1"/>
</dbReference>
<feature type="region of interest" description="Disordered" evidence="2">
    <location>
        <begin position="136"/>
        <end position="203"/>
    </location>
</feature>
<dbReference type="GO" id="GO:0003712">
    <property type="term" value="F:transcription coregulator activity"/>
    <property type="evidence" value="ECO:0007669"/>
    <property type="project" value="TreeGrafter"/>
</dbReference>
<dbReference type="InterPro" id="IPR001202">
    <property type="entry name" value="WW_dom"/>
</dbReference>
<keyword evidence="1" id="KW-0677">Repeat</keyword>
<dbReference type="GO" id="GO:0070063">
    <property type="term" value="F:RNA polymerase binding"/>
    <property type="evidence" value="ECO:0007669"/>
    <property type="project" value="InterPro"/>
</dbReference>
<protein>
    <recommendedName>
        <fullName evidence="3">WW domain-containing protein</fullName>
    </recommendedName>
</protein>
<dbReference type="InterPro" id="IPR002713">
    <property type="entry name" value="FF_domain"/>
</dbReference>
<evidence type="ECO:0000313" key="4">
    <source>
        <dbReference type="EMBL" id="KAK1443246.1"/>
    </source>
</evidence>
<evidence type="ECO:0000256" key="2">
    <source>
        <dbReference type="SAM" id="MobiDB-lite"/>
    </source>
</evidence>
<evidence type="ECO:0000259" key="3">
    <source>
        <dbReference type="PROSITE" id="PS50020"/>
    </source>
</evidence>
<dbReference type="Gene3D" id="2.20.70.10">
    <property type="match status" value="1"/>
</dbReference>
<dbReference type="SMART" id="SM00456">
    <property type="entry name" value="WW"/>
    <property type="match status" value="1"/>
</dbReference>
<dbReference type="AlphaFoldDB" id="A0AAD8LQW2"/>
<keyword evidence="5" id="KW-1185">Reference proteome</keyword>
<feature type="region of interest" description="Disordered" evidence="2">
    <location>
        <begin position="37"/>
        <end position="67"/>
    </location>
</feature>
<name>A0AAD8LQW2_BABGI</name>
<feature type="domain" description="WW" evidence="3">
    <location>
        <begin position="18"/>
        <end position="45"/>
    </location>
</feature>
<dbReference type="PROSITE" id="PS50020">
    <property type="entry name" value="WW_DOMAIN_2"/>
    <property type="match status" value="1"/>
</dbReference>
<dbReference type="Gene3D" id="1.10.10.440">
    <property type="entry name" value="FF domain"/>
    <property type="match status" value="1"/>
</dbReference>
<dbReference type="Pfam" id="PF01846">
    <property type="entry name" value="FF"/>
    <property type="match status" value="1"/>
</dbReference>
<dbReference type="CDD" id="cd00201">
    <property type="entry name" value="WW"/>
    <property type="match status" value="1"/>
</dbReference>
<dbReference type="InterPro" id="IPR036020">
    <property type="entry name" value="WW_dom_sf"/>
</dbReference>
<dbReference type="SUPFAM" id="SSF81698">
    <property type="entry name" value="FF domain"/>
    <property type="match status" value="1"/>
</dbReference>
<accession>A0AAD8LQW2</accession>
<dbReference type="Proteomes" id="UP001230268">
    <property type="component" value="Unassembled WGS sequence"/>
</dbReference>
<dbReference type="PROSITE" id="PS01159">
    <property type="entry name" value="WW_DOMAIN_1"/>
    <property type="match status" value="1"/>
</dbReference>
<dbReference type="GO" id="GO:0005634">
    <property type="term" value="C:nucleus"/>
    <property type="evidence" value="ECO:0007669"/>
    <property type="project" value="TreeGrafter"/>
</dbReference>
<evidence type="ECO:0000313" key="5">
    <source>
        <dbReference type="Proteomes" id="UP001230268"/>
    </source>
</evidence>
<dbReference type="SUPFAM" id="SSF51045">
    <property type="entry name" value="WW domain"/>
    <property type="match status" value="1"/>
</dbReference>
<dbReference type="EMBL" id="JAVEPI010000002">
    <property type="protein sequence ID" value="KAK1443246.1"/>
    <property type="molecule type" value="Genomic_DNA"/>
</dbReference>
<comment type="caution">
    <text evidence="4">The sequence shown here is derived from an EMBL/GenBank/DDBJ whole genome shotgun (WGS) entry which is preliminary data.</text>
</comment>
<gene>
    <name evidence="4" type="ORF">BgAZ_201220</name>
</gene>
<dbReference type="PANTHER" id="PTHR15377:SF3">
    <property type="entry name" value="WW DOMAIN-CONTAINING PROTEIN"/>
    <property type="match status" value="1"/>
</dbReference>
<dbReference type="Pfam" id="PF00397">
    <property type="entry name" value="WW"/>
    <property type="match status" value="1"/>
</dbReference>
<dbReference type="InterPro" id="IPR045148">
    <property type="entry name" value="TCRG1-like"/>
</dbReference>
<reference evidence="4" key="1">
    <citation type="submission" date="2023-08" db="EMBL/GenBank/DDBJ databases">
        <title>Draft sequence of the Babesia gibsoni genome.</title>
        <authorList>
            <person name="Yamagishi J.Y."/>
            <person name="Xuan X.X."/>
        </authorList>
    </citation>
    <scope>NUCLEOTIDE SEQUENCE</scope>
    <source>
        <strain evidence="4">Azabu</strain>
    </source>
</reference>